<dbReference type="RefSeq" id="WP_039257345.1">
    <property type="nucleotide sequence ID" value="NZ_JDRY01000038.1"/>
</dbReference>
<organism evidence="1 2">
    <name type="scientific">Clostridium botulinum C/D str. DC5</name>
    <dbReference type="NCBI Taxonomy" id="1443128"/>
    <lineage>
        <taxon>Bacteria</taxon>
        <taxon>Bacillati</taxon>
        <taxon>Bacillota</taxon>
        <taxon>Clostridia</taxon>
        <taxon>Eubacteriales</taxon>
        <taxon>Clostridiaceae</taxon>
        <taxon>Clostridium</taxon>
    </lineage>
</organism>
<accession>A0A0A0IHY5</accession>
<reference evidence="1 2" key="1">
    <citation type="submission" date="2014-01" db="EMBL/GenBank/DDBJ databases">
        <title>Plasmidome dynamics in the species complex Clostridium novyi sensu lato converts strains of independent lineages into distinctly different pathogens.</title>
        <authorList>
            <person name="Skarin H."/>
            <person name="Segerman B."/>
        </authorList>
    </citation>
    <scope>NUCLEOTIDE SEQUENCE [LARGE SCALE GENOMIC DNA]</scope>
    <source>
        <strain evidence="1 2">DC5</strain>
    </source>
</reference>
<dbReference type="Gene3D" id="2.60.270.50">
    <property type="match status" value="1"/>
</dbReference>
<evidence type="ECO:0000313" key="2">
    <source>
        <dbReference type="Proteomes" id="UP000030014"/>
    </source>
</evidence>
<name>A0A0A0IHY5_CLOBO</name>
<dbReference type="EMBL" id="JDRY01000038">
    <property type="protein sequence ID" value="KGM99175.1"/>
    <property type="molecule type" value="Genomic_DNA"/>
</dbReference>
<dbReference type="AlphaFoldDB" id="A0A0A0IHY5"/>
<dbReference type="Proteomes" id="UP000030014">
    <property type="component" value="Unassembled WGS sequence"/>
</dbReference>
<evidence type="ECO:0000313" key="1">
    <source>
        <dbReference type="EMBL" id="KGM99175.1"/>
    </source>
</evidence>
<proteinExistence type="predicted"/>
<protein>
    <submittedName>
        <fullName evidence="1">Uncharacterized protein</fullName>
    </submittedName>
</protein>
<gene>
    <name evidence="1" type="ORF">Z955_08635</name>
</gene>
<sequence length="175" mass="19837">MIEVLAVNYGFARQTAFDRPIDIYIQNNTDKDFTLVKTELQSGMIYSNAQPPQLIKAGGKGYFKGDQTGLVGSSGFVTYNTKLGDTTVYLTFYWSHPEGNIDSIYYGYSSPFGLFFVTPKDNYDLSHLPTNQKFRVKDWITNEYSEQNVLTLNPPEHISQSVTYLIQYSLGHKAV</sequence>
<comment type="caution">
    <text evidence="1">The sequence shown here is derived from an EMBL/GenBank/DDBJ whole genome shotgun (WGS) entry which is preliminary data.</text>
</comment>